<sequence length="74" mass="8391">MKFYSHSSGVRGLLCYLVIKEASAFFMTSVALFNHSIFVEVFHLKRAFMAFVEGSSGESNGNRNPQEIECYFVL</sequence>
<dbReference type="Proteomes" id="UP000024635">
    <property type="component" value="Unassembled WGS sequence"/>
</dbReference>
<accession>A0A016V8G7</accession>
<protein>
    <submittedName>
        <fullName evidence="2">Uncharacterized protein</fullName>
    </submittedName>
</protein>
<evidence type="ECO:0000313" key="3">
    <source>
        <dbReference type="Proteomes" id="UP000024635"/>
    </source>
</evidence>
<gene>
    <name evidence="2" type="primary">Acey_s0015.g2588</name>
    <name evidence="2" type="ORF">Y032_0015g2588</name>
</gene>
<keyword evidence="1" id="KW-0812">Transmembrane</keyword>
<organism evidence="2 3">
    <name type="scientific">Ancylostoma ceylanicum</name>
    <dbReference type="NCBI Taxonomy" id="53326"/>
    <lineage>
        <taxon>Eukaryota</taxon>
        <taxon>Metazoa</taxon>
        <taxon>Ecdysozoa</taxon>
        <taxon>Nematoda</taxon>
        <taxon>Chromadorea</taxon>
        <taxon>Rhabditida</taxon>
        <taxon>Rhabditina</taxon>
        <taxon>Rhabditomorpha</taxon>
        <taxon>Strongyloidea</taxon>
        <taxon>Ancylostomatidae</taxon>
        <taxon>Ancylostomatinae</taxon>
        <taxon>Ancylostoma</taxon>
    </lineage>
</organism>
<feature type="transmembrane region" description="Helical" evidence="1">
    <location>
        <begin position="12"/>
        <end position="33"/>
    </location>
</feature>
<reference evidence="3" key="1">
    <citation type="journal article" date="2015" name="Nat. Genet.">
        <title>The genome and transcriptome of the zoonotic hookworm Ancylostoma ceylanicum identify infection-specific gene families.</title>
        <authorList>
            <person name="Schwarz E.M."/>
            <person name="Hu Y."/>
            <person name="Antoshechkin I."/>
            <person name="Miller M.M."/>
            <person name="Sternberg P.W."/>
            <person name="Aroian R.V."/>
        </authorList>
    </citation>
    <scope>NUCLEOTIDE SEQUENCE</scope>
    <source>
        <strain evidence="3">HY135</strain>
    </source>
</reference>
<keyword evidence="1" id="KW-0472">Membrane</keyword>
<name>A0A016V8G7_9BILA</name>
<evidence type="ECO:0000256" key="1">
    <source>
        <dbReference type="SAM" id="Phobius"/>
    </source>
</evidence>
<evidence type="ECO:0000313" key="2">
    <source>
        <dbReference type="EMBL" id="EYC23322.1"/>
    </source>
</evidence>
<proteinExistence type="predicted"/>
<dbReference type="AlphaFoldDB" id="A0A016V8G7"/>
<comment type="caution">
    <text evidence="2">The sequence shown here is derived from an EMBL/GenBank/DDBJ whole genome shotgun (WGS) entry which is preliminary data.</text>
</comment>
<keyword evidence="3" id="KW-1185">Reference proteome</keyword>
<keyword evidence="1" id="KW-1133">Transmembrane helix</keyword>
<dbReference type="EMBL" id="JARK01001351">
    <property type="protein sequence ID" value="EYC23322.1"/>
    <property type="molecule type" value="Genomic_DNA"/>
</dbReference>